<keyword evidence="1" id="KW-0812">Transmembrane</keyword>
<keyword evidence="3" id="KW-1185">Reference proteome</keyword>
<name>A0ABS0BXY8_9GAMM</name>
<reference evidence="2 3" key="2">
    <citation type="submission" date="2020-11" db="EMBL/GenBank/DDBJ databases">
        <title>Sulfur oxidizing isolate from Hospital Hole Sinkhole.</title>
        <authorList>
            <person name="Scott K.M."/>
        </authorList>
    </citation>
    <scope>NUCLEOTIDE SEQUENCE [LARGE SCALE GENOMIC DNA]</scope>
    <source>
        <strain evidence="2 3">HH1</strain>
    </source>
</reference>
<accession>A0ABS0BXY8</accession>
<reference evidence="2 3" key="1">
    <citation type="submission" date="2020-06" db="EMBL/GenBank/DDBJ databases">
        <authorList>
            <person name="Scott K."/>
        </authorList>
    </citation>
    <scope>NUCLEOTIDE SEQUENCE [LARGE SCALE GENOMIC DNA]</scope>
    <source>
        <strain evidence="2 3">HH1</strain>
    </source>
</reference>
<evidence type="ECO:0000313" key="2">
    <source>
        <dbReference type="EMBL" id="MBF6058650.1"/>
    </source>
</evidence>
<proteinExistence type="predicted"/>
<evidence type="ECO:0008006" key="4">
    <source>
        <dbReference type="Google" id="ProtNLM"/>
    </source>
</evidence>
<evidence type="ECO:0000256" key="1">
    <source>
        <dbReference type="SAM" id="Phobius"/>
    </source>
</evidence>
<dbReference type="EMBL" id="JACBGI020000023">
    <property type="protein sequence ID" value="MBF6058650.1"/>
    <property type="molecule type" value="Genomic_DNA"/>
</dbReference>
<feature type="transmembrane region" description="Helical" evidence="1">
    <location>
        <begin position="12"/>
        <end position="32"/>
    </location>
</feature>
<keyword evidence="1" id="KW-1133">Transmembrane helix</keyword>
<gene>
    <name evidence="2" type="ORF">H8792_009895</name>
</gene>
<dbReference type="RefSeq" id="WP_185978796.1">
    <property type="nucleotide sequence ID" value="NZ_JACBGI020000023.1"/>
</dbReference>
<keyword evidence="1" id="KW-0472">Membrane</keyword>
<dbReference type="Proteomes" id="UP001193680">
    <property type="component" value="Unassembled WGS sequence"/>
</dbReference>
<comment type="caution">
    <text evidence="2">The sequence shown here is derived from an EMBL/GenBank/DDBJ whole genome shotgun (WGS) entry which is preliminary data.</text>
</comment>
<organism evidence="2 3">
    <name type="scientific">Thiomicrorhabdus heinhorstiae</name>
    <dbReference type="NCBI Taxonomy" id="2748010"/>
    <lineage>
        <taxon>Bacteria</taxon>
        <taxon>Pseudomonadati</taxon>
        <taxon>Pseudomonadota</taxon>
        <taxon>Gammaproteobacteria</taxon>
        <taxon>Thiotrichales</taxon>
        <taxon>Piscirickettsiaceae</taxon>
        <taxon>Thiomicrorhabdus</taxon>
    </lineage>
</organism>
<evidence type="ECO:0000313" key="3">
    <source>
        <dbReference type="Proteomes" id="UP001193680"/>
    </source>
</evidence>
<sequence>MRSLSFKRQQGAVTFFVISSLITAVLGFGMVMEYAKLKIIDRELDNYARTIAEAALRSELSITRTMLEEGTVSANQTSQVAEAILARSGYVVEGGDSTNRTIHKKITFGNFSDSEACKDPNSINKEGCFIPLGSNSENPKAAEPPPEFSAVAVQLWTDDYFYGFVPQGRALFGLMDDEEDCYCDTRYKSCLDADFSVPDLVGVEPAQFKQAIRVKGSVARQNYCEYGYAPPHPAYTDNSKVKYPWVDFHSGWIGQTPSQNSVLLGLLYTDDYTNSDFMRVLSQMNVAVEDGDDPLDDEGGLLYTVGGLLDLLAPSSQMVASNQDGSTMQASDIEPDSISNQNQYRCSLTNVSVDLINLLDTGGLLTGPCGGLVNAIGQTLTSITNGLLNGLLGGLLGGLGGLVIDVTDPNILFSDTAYVGRSGTCTPYTDSDNVNSDRCFWQNTDGGIYQSCETIMHSNPNDMNFQDRLTAFLLGPFIDWEKAYEGLNCEISRFKYKGWLFWGGWEAL</sequence>
<protein>
    <recommendedName>
        <fullName evidence="4">Flp pilus-assembly TadG-like N-terminal domain-containing protein</fullName>
    </recommendedName>
</protein>